<evidence type="ECO:0000256" key="1">
    <source>
        <dbReference type="RuleBase" id="RU000676"/>
    </source>
</evidence>
<name>A0A815GPN7_9BILA</name>
<dbReference type="Pfam" id="PF00837">
    <property type="entry name" value="T4_deiodinase"/>
    <property type="match status" value="1"/>
</dbReference>
<evidence type="ECO:0000313" key="4">
    <source>
        <dbReference type="EMBL" id="CAF3846343.1"/>
    </source>
</evidence>
<dbReference type="GO" id="GO:0004800">
    <property type="term" value="F:thyroxine 5'-deiodinase activity"/>
    <property type="evidence" value="ECO:0007669"/>
    <property type="project" value="InterPro"/>
</dbReference>
<dbReference type="EMBL" id="CAJNOQ010014508">
    <property type="protein sequence ID" value="CAF1343004.1"/>
    <property type="molecule type" value="Genomic_DNA"/>
</dbReference>
<dbReference type="Gene3D" id="3.40.30.10">
    <property type="entry name" value="Glutaredoxin"/>
    <property type="match status" value="1"/>
</dbReference>
<keyword evidence="1" id="KW-0712">Selenocysteine</keyword>
<keyword evidence="1" id="KW-0893">Thyroid hormones biosynthesis</keyword>
<gene>
    <name evidence="3" type="ORF">GPM918_LOCUS30525</name>
    <name evidence="2" type="ORF">OVA965_LOCUS18486</name>
    <name evidence="5" type="ORF">SRO942_LOCUS31147</name>
    <name evidence="4" type="ORF">TMI583_LOCUS18499</name>
</gene>
<dbReference type="AlphaFoldDB" id="A0A815GPN7"/>
<dbReference type="Proteomes" id="UP000682733">
    <property type="component" value="Unassembled WGS sequence"/>
</dbReference>
<dbReference type="GO" id="GO:0042446">
    <property type="term" value="P:hormone biosynthetic process"/>
    <property type="evidence" value="ECO:0007669"/>
    <property type="project" value="UniProtKB-KW"/>
</dbReference>
<keyword evidence="6" id="KW-1185">Reference proteome</keyword>
<dbReference type="Proteomes" id="UP000663829">
    <property type="component" value="Unassembled WGS sequence"/>
</dbReference>
<comment type="function">
    <text evidence="1">Responsible for the deiodination of T4 (3,5,3',5'-tetraiodothyronine).</text>
</comment>
<evidence type="ECO:0000313" key="6">
    <source>
        <dbReference type="Proteomes" id="UP000663829"/>
    </source>
</evidence>
<dbReference type="EMBL" id="CAJOBA010009222">
    <property type="protein sequence ID" value="CAF3846343.1"/>
    <property type="molecule type" value="Genomic_DNA"/>
</dbReference>
<comment type="caution">
    <text evidence="3">The sequence shown here is derived from an EMBL/GenBank/DDBJ whole genome shotgun (WGS) entry which is preliminary data.</text>
</comment>
<reference evidence="3" key="1">
    <citation type="submission" date="2021-02" db="EMBL/GenBank/DDBJ databases">
        <authorList>
            <person name="Nowell W R."/>
        </authorList>
    </citation>
    <scope>NUCLEOTIDE SEQUENCE</scope>
</reference>
<dbReference type="OrthoDB" id="428577at2759"/>
<dbReference type="EMBL" id="CAJNOK010009204">
    <property type="protein sequence ID" value="CAF1083668.1"/>
    <property type="molecule type" value="Genomic_DNA"/>
</dbReference>
<proteinExistence type="inferred from homology"/>
<keyword evidence="1" id="KW-0560">Oxidoreductase</keyword>
<evidence type="ECO:0000313" key="3">
    <source>
        <dbReference type="EMBL" id="CAF1343004.1"/>
    </source>
</evidence>
<dbReference type="Proteomes" id="UP000681722">
    <property type="component" value="Unassembled WGS sequence"/>
</dbReference>
<dbReference type="PANTHER" id="PTHR11781">
    <property type="entry name" value="IODOTHYRONINE DEIODINASE"/>
    <property type="match status" value="1"/>
</dbReference>
<sequence length="105" mass="12272">MTDEMRISLPEALDGLSIIRNHRNTNERLNAIKVMIETMNITIDKKIFIYSDPMDDIKNHLFSGWPERLYVLYDEKILFQGKPGSIGYSIPSLDYFLKRHVVVNN</sequence>
<dbReference type="PANTHER" id="PTHR11781:SF22">
    <property type="entry name" value="TYPE I IODOTHYRONINE DEIODINASE"/>
    <property type="match status" value="1"/>
</dbReference>
<dbReference type="EMBL" id="CAJOBC010059973">
    <property type="protein sequence ID" value="CAF4206269.1"/>
    <property type="molecule type" value="Genomic_DNA"/>
</dbReference>
<comment type="similarity">
    <text evidence="1">Belongs to the iodothyronine deiodinase family.</text>
</comment>
<organism evidence="3 6">
    <name type="scientific">Didymodactylos carnosus</name>
    <dbReference type="NCBI Taxonomy" id="1234261"/>
    <lineage>
        <taxon>Eukaryota</taxon>
        <taxon>Metazoa</taxon>
        <taxon>Spiralia</taxon>
        <taxon>Gnathifera</taxon>
        <taxon>Rotifera</taxon>
        <taxon>Eurotatoria</taxon>
        <taxon>Bdelloidea</taxon>
        <taxon>Philodinida</taxon>
        <taxon>Philodinidae</taxon>
        <taxon>Didymodactylos</taxon>
    </lineage>
</organism>
<evidence type="ECO:0000313" key="5">
    <source>
        <dbReference type="EMBL" id="CAF4206269.1"/>
    </source>
</evidence>
<dbReference type="Proteomes" id="UP000677228">
    <property type="component" value="Unassembled WGS sequence"/>
</dbReference>
<protein>
    <recommendedName>
        <fullName evidence="1">Iodothyronine deiodinase</fullName>
    </recommendedName>
</protein>
<dbReference type="InterPro" id="IPR000643">
    <property type="entry name" value="Iodothyronine_deiodinase"/>
</dbReference>
<accession>A0A815GPN7</accession>
<evidence type="ECO:0000313" key="2">
    <source>
        <dbReference type="EMBL" id="CAF1083668.1"/>
    </source>
</evidence>